<organism evidence="2 3">
    <name type="scientific">Cryptococcus floricola</name>
    <dbReference type="NCBI Taxonomy" id="2591691"/>
    <lineage>
        <taxon>Eukaryota</taxon>
        <taxon>Fungi</taxon>
        <taxon>Dikarya</taxon>
        <taxon>Basidiomycota</taxon>
        <taxon>Agaricomycotina</taxon>
        <taxon>Tremellomycetes</taxon>
        <taxon>Tremellales</taxon>
        <taxon>Cryptococcaceae</taxon>
        <taxon>Cryptococcus</taxon>
    </lineage>
</organism>
<evidence type="ECO:0000313" key="3">
    <source>
        <dbReference type="Proteomes" id="UP000322245"/>
    </source>
</evidence>
<gene>
    <name evidence="2" type="ORF">B9479_008267</name>
</gene>
<dbReference type="EMBL" id="NIDF01000351">
    <property type="protein sequence ID" value="TYJ51178.1"/>
    <property type="molecule type" value="Genomic_DNA"/>
</dbReference>
<feature type="region of interest" description="Disordered" evidence="1">
    <location>
        <begin position="1"/>
        <end position="79"/>
    </location>
</feature>
<evidence type="ECO:0000256" key="1">
    <source>
        <dbReference type="SAM" id="MobiDB-lite"/>
    </source>
</evidence>
<comment type="caution">
    <text evidence="2">The sequence shown here is derived from an EMBL/GenBank/DDBJ whole genome shotgun (WGS) entry which is preliminary data.</text>
</comment>
<protein>
    <submittedName>
        <fullName evidence="2">Uncharacterized protein</fullName>
    </submittedName>
</protein>
<proteinExistence type="predicted"/>
<sequence length="79" mass="8622">MSDRARTRAQKDGKGPEMMTQPRRRLLPPLTRTPPDPKHAALTFSNPMTPPRPSSTLPGPKHAALPFPDAPASQTVTSR</sequence>
<keyword evidence="3" id="KW-1185">Reference proteome</keyword>
<feature type="compositionally biased region" description="Basic and acidic residues" evidence="1">
    <location>
        <begin position="1"/>
        <end position="15"/>
    </location>
</feature>
<reference evidence="2 3" key="1">
    <citation type="submission" date="2017-05" db="EMBL/GenBank/DDBJ databases">
        <title>The Genome Sequence of Tsuchiyaea wingfieldii DSM 27421.</title>
        <authorList>
            <person name="Cuomo C."/>
            <person name="Passer A."/>
            <person name="Billmyre B."/>
            <person name="Heitman J."/>
        </authorList>
    </citation>
    <scope>NUCLEOTIDE SEQUENCE [LARGE SCALE GENOMIC DNA]</scope>
    <source>
        <strain evidence="2 3">DSM 27421</strain>
    </source>
</reference>
<dbReference type="AlphaFoldDB" id="A0A5D3AKJ7"/>
<accession>A0A5D3AKJ7</accession>
<name>A0A5D3AKJ7_9TREE</name>
<dbReference type="Proteomes" id="UP000322245">
    <property type="component" value="Unassembled WGS sequence"/>
</dbReference>
<evidence type="ECO:0000313" key="2">
    <source>
        <dbReference type="EMBL" id="TYJ51178.1"/>
    </source>
</evidence>